<feature type="compositionally biased region" description="Polar residues" evidence="1">
    <location>
        <begin position="193"/>
        <end position="213"/>
    </location>
</feature>
<feature type="compositionally biased region" description="Polar residues" evidence="1">
    <location>
        <begin position="14"/>
        <end position="38"/>
    </location>
</feature>
<evidence type="ECO:0000313" key="3">
    <source>
        <dbReference type="Proteomes" id="UP000277580"/>
    </source>
</evidence>
<evidence type="ECO:0000313" key="2">
    <source>
        <dbReference type="EMBL" id="RPB17213.1"/>
    </source>
</evidence>
<organism evidence="2 3">
    <name type="scientific">Morchella conica CCBAS932</name>
    <dbReference type="NCBI Taxonomy" id="1392247"/>
    <lineage>
        <taxon>Eukaryota</taxon>
        <taxon>Fungi</taxon>
        <taxon>Dikarya</taxon>
        <taxon>Ascomycota</taxon>
        <taxon>Pezizomycotina</taxon>
        <taxon>Pezizomycetes</taxon>
        <taxon>Pezizales</taxon>
        <taxon>Morchellaceae</taxon>
        <taxon>Morchella</taxon>
    </lineage>
</organism>
<dbReference type="InParanoid" id="A0A3N4L352"/>
<keyword evidence="3" id="KW-1185">Reference proteome</keyword>
<feature type="compositionally biased region" description="Basic and acidic residues" evidence="1">
    <location>
        <begin position="527"/>
        <end position="537"/>
    </location>
</feature>
<feature type="compositionally biased region" description="Polar residues" evidence="1">
    <location>
        <begin position="606"/>
        <end position="619"/>
    </location>
</feature>
<feature type="compositionally biased region" description="Polar residues" evidence="1">
    <location>
        <begin position="349"/>
        <end position="364"/>
    </location>
</feature>
<reference evidence="2 3" key="1">
    <citation type="journal article" date="2018" name="Nat. Ecol. Evol.">
        <title>Pezizomycetes genomes reveal the molecular basis of ectomycorrhizal truffle lifestyle.</title>
        <authorList>
            <person name="Murat C."/>
            <person name="Payen T."/>
            <person name="Noel B."/>
            <person name="Kuo A."/>
            <person name="Morin E."/>
            <person name="Chen J."/>
            <person name="Kohler A."/>
            <person name="Krizsan K."/>
            <person name="Balestrini R."/>
            <person name="Da Silva C."/>
            <person name="Montanini B."/>
            <person name="Hainaut M."/>
            <person name="Levati E."/>
            <person name="Barry K.W."/>
            <person name="Belfiori B."/>
            <person name="Cichocki N."/>
            <person name="Clum A."/>
            <person name="Dockter R.B."/>
            <person name="Fauchery L."/>
            <person name="Guy J."/>
            <person name="Iotti M."/>
            <person name="Le Tacon F."/>
            <person name="Lindquist E.A."/>
            <person name="Lipzen A."/>
            <person name="Malagnac F."/>
            <person name="Mello A."/>
            <person name="Molinier V."/>
            <person name="Miyauchi S."/>
            <person name="Poulain J."/>
            <person name="Riccioni C."/>
            <person name="Rubini A."/>
            <person name="Sitrit Y."/>
            <person name="Splivallo R."/>
            <person name="Traeger S."/>
            <person name="Wang M."/>
            <person name="Zifcakova L."/>
            <person name="Wipf D."/>
            <person name="Zambonelli A."/>
            <person name="Paolocci F."/>
            <person name="Nowrousian M."/>
            <person name="Ottonello S."/>
            <person name="Baldrian P."/>
            <person name="Spatafora J.W."/>
            <person name="Henrissat B."/>
            <person name="Nagy L.G."/>
            <person name="Aury J.M."/>
            <person name="Wincker P."/>
            <person name="Grigoriev I.V."/>
            <person name="Bonfante P."/>
            <person name="Martin F.M."/>
        </authorList>
    </citation>
    <scope>NUCLEOTIDE SEQUENCE [LARGE SCALE GENOMIC DNA]</scope>
    <source>
        <strain evidence="2 3">CCBAS932</strain>
    </source>
</reference>
<feature type="region of interest" description="Disordered" evidence="1">
    <location>
        <begin position="440"/>
        <end position="742"/>
    </location>
</feature>
<dbReference type="Proteomes" id="UP000277580">
    <property type="component" value="Unassembled WGS sequence"/>
</dbReference>
<name>A0A3N4L352_9PEZI</name>
<feature type="compositionally biased region" description="Basic residues" evidence="1">
    <location>
        <begin position="132"/>
        <end position="142"/>
    </location>
</feature>
<feature type="region of interest" description="Disordered" evidence="1">
    <location>
        <begin position="381"/>
        <end position="406"/>
    </location>
</feature>
<protein>
    <submittedName>
        <fullName evidence="2">Uncharacterized protein</fullName>
    </submittedName>
</protein>
<sequence length="933" mass="101941">MVHPSRLRHIGAPATTTALGPSNATTPSRSSNGQNGNNVFRAPVPSDAAFQQVSRSPPRAPKAMTPQVPPTGPKSQATPKSAAKGVNQMPLGIKSPPTGPKAHQTATPRRSSKGGSNQSVAAASPGASRSNSRNKAKKKKFIPLREKLGGSASASSIKKNHRHSDMMRGLKSSPLKLHAREHIPDIPVNEYTNQFGRQQTPNGKIPSHQNSFRPSPKRAHEAFDSPRGPRANGTAINSHKAPVKISHGAKRLAKGSNSTPFEIHRRDKNGNGQVLTQSLPAADTGSGHRRQEAFSHDYRGIPTGPRFPEGSSSRAINEIDPRERGYNFNSSPRHGSDARYMHSPPKQPNAYNTSKTSQTWSPENMSRYEQGEIFGARMGEMSPRNQSRFIPERPGYRAGRPNEGGERQVDHMIRGRRSSVGYGFMGMDASMNQRPIAQQEDMGPRAGVSNRGKPPSGRFQGRKKAYRNGTSAARGVPPGGARGRGKLMRKGNNQARAASGAGRIPGSSSGVFKRNSRAVGTSGGVRHLSDPRRRGDTRMTGNEARYWDNGGEDRDPSCIAIGGNNDNKGGVQLLLDKEKLQENGQMQERREQVDPRGMRDPRSSRDQNAQKLQTPQEIRSMQVHEDRGQEDVNMTDGPQVITIDDDVQDEDDIEVDVGSDDENGDESESESQVEEPLESSELGDPDEDIEGEIDNEIDDEELGEEVDGEVDEQEEEEEDVSYGNNNEANDVVGGKAKTGSENLEMGGTFDGAVDRSCHGLAGIESQAPPQAHPQIPDASPGGQVGAVNKNGCQEETRENLEPVSSESFDGREERWELPPYHHSPGRPTVPMRLFDFVIIERLEQVALSDIFYSLCVLEESIPHKVSVTAFNDTLVRSYLKVRDMMMRDPLLDVDHETCEKIAKGELNTLLAQLEEERGSGRSEAQRDVKIQNI</sequence>
<feature type="region of interest" description="Disordered" evidence="1">
    <location>
        <begin position="193"/>
        <end position="272"/>
    </location>
</feature>
<feature type="compositionally biased region" description="Basic and acidic residues" evidence="1">
    <location>
        <begin position="575"/>
        <end position="605"/>
    </location>
</feature>
<dbReference type="EMBL" id="ML119106">
    <property type="protein sequence ID" value="RPB17213.1"/>
    <property type="molecule type" value="Genomic_DNA"/>
</dbReference>
<evidence type="ECO:0000256" key="1">
    <source>
        <dbReference type="SAM" id="MobiDB-lite"/>
    </source>
</evidence>
<feature type="region of interest" description="Disordered" evidence="1">
    <location>
        <begin position="763"/>
        <end position="824"/>
    </location>
</feature>
<feature type="compositionally biased region" description="Polar residues" evidence="1">
    <location>
        <begin position="104"/>
        <end position="121"/>
    </location>
</feature>
<accession>A0A3N4L352</accession>
<gene>
    <name evidence="2" type="ORF">P167DRAFT_121678</name>
</gene>
<feature type="region of interest" description="Disordered" evidence="1">
    <location>
        <begin position="322"/>
        <end position="364"/>
    </location>
</feature>
<dbReference type="AlphaFoldDB" id="A0A3N4L352"/>
<dbReference type="STRING" id="1392247.A0A3N4L352"/>
<dbReference type="OrthoDB" id="5359928at2759"/>
<feature type="region of interest" description="Disordered" evidence="1">
    <location>
        <begin position="1"/>
        <end position="168"/>
    </location>
</feature>
<proteinExistence type="predicted"/>
<feature type="compositionally biased region" description="Acidic residues" evidence="1">
    <location>
        <begin position="643"/>
        <end position="720"/>
    </location>
</feature>